<dbReference type="Proteomes" id="UP000580250">
    <property type="component" value="Unassembled WGS sequence"/>
</dbReference>
<accession>A0A6V7VPY2</accession>
<feature type="chain" id="PRO_5027831732" evidence="1">
    <location>
        <begin position="18"/>
        <end position="154"/>
    </location>
</feature>
<dbReference type="EMBL" id="CAJEWN010000289">
    <property type="protein sequence ID" value="CAD2177046.1"/>
    <property type="molecule type" value="Genomic_DNA"/>
</dbReference>
<reference evidence="2 3" key="1">
    <citation type="submission" date="2020-08" db="EMBL/GenBank/DDBJ databases">
        <authorList>
            <person name="Koutsovoulos G."/>
            <person name="Danchin GJ E."/>
        </authorList>
    </citation>
    <scope>NUCLEOTIDE SEQUENCE [LARGE SCALE GENOMIC DNA]</scope>
</reference>
<comment type="caution">
    <text evidence="2">The sequence shown here is derived from an EMBL/GenBank/DDBJ whole genome shotgun (WGS) entry which is preliminary data.</text>
</comment>
<evidence type="ECO:0000313" key="2">
    <source>
        <dbReference type="EMBL" id="CAD2177046.1"/>
    </source>
</evidence>
<feature type="signal peptide" evidence="1">
    <location>
        <begin position="1"/>
        <end position="17"/>
    </location>
</feature>
<evidence type="ECO:0000256" key="1">
    <source>
        <dbReference type="SAM" id="SignalP"/>
    </source>
</evidence>
<evidence type="ECO:0000313" key="3">
    <source>
        <dbReference type="Proteomes" id="UP000580250"/>
    </source>
</evidence>
<name>A0A6V7VPY2_MELEN</name>
<gene>
    <name evidence="2" type="ORF">MENT_LOCUS28902</name>
</gene>
<keyword evidence="1" id="KW-0732">Signal</keyword>
<proteinExistence type="predicted"/>
<dbReference type="AlphaFoldDB" id="A0A6V7VPY2"/>
<sequence length="154" mass="17361">MLLLLYVSFLTLTQTEAIRGALFRTGRSADEEISPQLVGITNNAFNANNLPGNCPEDEEEEQFLSMASHPALMVDLRQLLKFSRERALAGEVGRELVQPNINSKFTNELKDTQQFKSKRMSNARRANAPWKSPRLAAYIALLRNSYKNNYPGSL</sequence>
<organism evidence="2 3">
    <name type="scientific">Meloidogyne enterolobii</name>
    <name type="common">Root-knot nematode worm</name>
    <name type="synonym">Meloidogyne mayaguensis</name>
    <dbReference type="NCBI Taxonomy" id="390850"/>
    <lineage>
        <taxon>Eukaryota</taxon>
        <taxon>Metazoa</taxon>
        <taxon>Ecdysozoa</taxon>
        <taxon>Nematoda</taxon>
        <taxon>Chromadorea</taxon>
        <taxon>Rhabditida</taxon>
        <taxon>Tylenchina</taxon>
        <taxon>Tylenchomorpha</taxon>
        <taxon>Tylenchoidea</taxon>
        <taxon>Meloidogynidae</taxon>
        <taxon>Meloidogyninae</taxon>
        <taxon>Meloidogyne</taxon>
    </lineage>
</organism>
<protein>
    <submittedName>
        <fullName evidence="2">Uncharacterized protein</fullName>
    </submittedName>
</protein>
<dbReference type="OrthoDB" id="5896596at2759"/>